<name>A0A8J4M646_9PROT</name>
<dbReference type="InterPro" id="IPR051683">
    <property type="entry name" value="Enoyl-CoA_Hydratase/Isomerase"/>
</dbReference>
<organism evidence="2">
    <name type="scientific">Acidicaldus sp</name>
    <dbReference type="NCBI Taxonomy" id="1872105"/>
    <lineage>
        <taxon>Bacteria</taxon>
        <taxon>Pseudomonadati</taxon>
        <taxon>Pseudomonadota</taxon>
        <taxon>Alphaproteobacteria</taxon>
        <taxon>Acetobacterales</taxon>
        <taxon>Acetobacteraceae</taxon>
        <taxon>Acidicaldus</taxon>
    </lineage>
</organism>
<dbReference type="PANTHER" id="PTHR42964:SF1">
    <property type="entry name" value="POLYKETIDE BIOSYNTHESIS ENOYL-COA HYDRATASE PKSH-RELATED"/>
    <property type="match status" value="1"/>
</dbReference>
<dbReference type="PANTHER" id="PTHR42964">
    <property type="entry name" value="ENOYL-COA HYDRATASE"/>
    <property type="match status" value="1"/>
</dbReference>
<dbReference type="InterPro" id="IPR001753">
    <property type="entry name" value="Enoyl-CoA_hydra/iso"/>
</dbReference>
<gene>
    <name evidence="2" type="ORF">ENY07_09405</name>
</gene>
<evidence type="ECO:0000313" key="2">
    <source>
        <dbReference type="EMBL" id="HGC43417.1"/>
    </source>
</evidence>
<dbReference type="InterPro" id="IPR029045">
    <property type="entry name" value="ClpP/crotonase-like_dom_sf"/>
</dbReference>
<dbReference type="EMBL" id="DTQM01000182">
    <property type="protein sequence ID" value="HGC43417.1"/>
    <property type="molecule type" value="Genomic_DNA"/>
</dbReference>
<dbReference type="Pfam" id="PF00378">
    <property type="entry name" value="ECH_1"/>
    <property type="match status" value="1"/>
</dbReference>
<evidence type="ECO:0000256" key="1">
    <source>
        <dbReference type="ARBA" id="ARBA00005254"/>
    </source>
</evidence>
<dbReference type="InterPro" id="IPR014748">
    <property type="entry name" value="Enoyl-CoA_hydra_C"/>
</dbReference>
<dbReference type="GO" id="GO:0008300">
    <property type="term" value="P:isoprenoid catabolic process"/>
    <property type="evidence" value="ECO:0007669"/>
    <property type="project" value="TreeGrafter"/>
</dbReference>
<comment type="caution">
    <text evidence="2">The sequence shown here is derived from an EMBL/GenBank/DDBJ whole genome shotgun (WGS) entry which is preliminary data.</text>
</comment>
<dbReference type="SUPFAM" id="SSF52096">
    <property type="entry name" value="ClpP/crotonase"/>
    <property type="match status" value="1"/>
</dbReference>
<dbReference type="Gene3D" id="3.90.226.10">
    <property type="entry name" value="2-enoyl-CoA Hydratase, Chain A, domain 1"/>
    <property type="match status" value="1"/>
</dbReference>
<dbReference type="Gene3D" id="1.10.12.10">
    <property type="entry name" value="Lyase 2-enoyl-coa Hydratase, Chain A, domain 2"/>
    <property type="match status" value="1"/>
</dbReference>
<accession>A0A8J4M646</accession>
<reference evidence="2" key="1">
    <citation type="journal article" date="2020" name="mSystems">
        <title>Genome- and Community-Level Interaction Insights into Carbon Utilization and Element Cycling Functions of Hydrothermarchaeota in Hydrothermal Sediment.</title>
        <authorList>
            <person name="Zhou Z."/>
            <person name="Liu Y."/>
            <person name="Xu W."/>
            <person name="Pan J."/>
            <person name="Luo Z.H."/>
            <person name="Li M."/>
        </authorList>
    </citation>
    <scope>NUCLEOTIDE SEQUENCE</scope>
    <source>
        <strain evidence="2">SpSt-997</strain>
    </source>
</reference>
<sequence length="284" mass="29752">MGLGGAMTTLPATTVIRLEREDWRLFATIDDPATRNAMTAELTADLFAILAATREDRSLRALILSGSNGAFCAGADLRRARGTGAGVPDPPDTIDPIYAANRRGGELFAALDAHPLVTIAVVDGPAFGGGFGLACCADFIIAGPNARFALSETGLGLPPAQIAPYVVGRLGLRLARQLALTGRRLDGAEALALGLADRTAADEAEITAHLARLFAEIGRCAPGANAVTKHLLQTASVTDPERYRDMAAQAFRDCWRGPEGREGVRAFAEKRPPAWAGSGHGQRG</sequence>
<dbReference type="CDD" id="cd06558">
    <property type="entry name" value="crotonase-like"/>
    <property type="match status" value="1"/>
</dbReference>
<dbReference type="GO" id="GO:0003824">
    <property type="term" value="F:catalytic activity"/>
    <property type="evidence" value="ECO:0007669"/>
    <property type="project" value="UniProtKB-ARBA"/>
</dbReference>
<protein>
    <submittedName>
        <fullName evidence="2">Enoyl-CoA hydratase/isomerase family protein</fullName>
    </submittedName>
</protein>
<proteinExistence type="inferred from homology"/>
<comment type="similarity">
    <text evidence="1">Belongs to the enoyl-CoA hydratase/isomerase family.</text>
</comment>
<dbReference type="AlphaFoldDB" id="A0A8J4M646"/>